<gene>
    <name evidence="1" type="ORF">FRX57_03615</name>
</gene>
<evidence type="ECO:0000313" key="1">
    <source>
        <dbReference type="EMBL" id="TWS98028.1"/>
    </source>
</evidence>
<accession>A0A5C5SDG7</accession>
<keyword evidence="2" id="KW-1185">Reference proteome</keyword>
<dbReference type="EMBL" id="VOHL01000002">
    <property type="protein sequence ID" value="TWS98028.1"/>
    <property type="molecule type" value="Genomic_DNA"/>
</dbReference>
<dbReference type="RefSeq" id="WP_146566791.1">
    <property type="nucleotide sequence ID" value="NZ_VOHL01000002.1"/>
</dbReference>
<proteinExistence type="predicted"/>
<comment type="caution">
    <text evidence="1">The sequence shown here is derived from an EMBL/GenBank/DDBJ whole genome shotgun (WGS) entry which is preliminary data.</text>
</comment>
<dbReference type="Proteomes" id="UP000317430">
    <property type="component" value="Unassembled WGS sequence"/>
</dbReference>
<sequence length="102" mass="12255">MTYEFSLEYGTYPVKEILQDPLMVSNYEIPQFLEENTSLRQKLEEMNDLFHELFMTLECQSHYIGHEFPDKIAQIRHLYEESSQELVSSYPELAFKIEHFLL</sequence>
<dbReference type="AlphaFoldDB" id="A0A5C5SDG7"/>
<reference evidence="1 2" key="1">
    <citation type="submission" date="2019-08" db="EMBL/GenBank/DDBJ databases">
        <authorList>
            <person name="Lei W."/>
        </authorList>
    </citation>
    <scope>NUCLEOTIDE SEQUENCE [LARGE SCALE GENOMIC DNA]</scope>
    <source>
        <strain evidence="1 2">CCUG 66496</strain>
    </source>
</reference>
<protein>
    <submittedName>
        <fullName evidence="1">Uncharacterized protein</fullName>
    </submittedName>
</protein>
<evidence type="ECO:0000313" key="2">
    <source>
        <dbReference type="Proteomes" id="UP000317430"/>
    </source>
</evidence>
<name>A0A5C5SDG7_9STRE</name>
<organism evidence="1 2">
    <name type="scientific">Streptococcus cuniculipharyngis</name>
    <dbReference type="NCBI Taxonomy" id="1562651"/>
    <lineage>
        <taxon>Bacteria</taxon>
        <taxon>Bacillati</taxon>
        <taxon>Bacillota</taxon>
        <taxon>Bacilli</taxon>
        <taxon>Lactobacillales</taxon>
        <taxon>Streptococcaceae</taxon>
        <taxon>Streptococcus</taxon>
    </lineage>
</organism>
<dbReference type="OrthoDB" id="2222511at2"/>